<dbReference type="Proteomes" id="UP000276295">
    <property type="component" value="Unassembled WGS sequence"/>
</dbReference>
<dbReference type="GO" id="GO:0009289">
    <property type="term" value="C:pilus"/>
    <property type="evidence" value="ECO:0007669"/>
    <property type="project" value="UniProtKB-SubCell"/>
</dbReference>
<organism evidence="7 8">
    <name type="scientific">Buttiauxella izardii</name>
    <dbReference type="NCBI Taxonomy" id="82991"/>
    <lineage>
        <taxon>Bacteria</taxon>
        <taxon>Pseudomonadati</taxon>
        <taxon>Pseudomonadota</taxon>
        <taxon>Gammaproteobacteria</taxon>
        <taxon>Enterobacterales</taxon>
        <taxon>Enterobacteriaceae</taxon>
        <taxon>Buttiauxella</taxon>
    </lineage>
</organism>
<evidence type="ECO:0000256" key="2">
    <source>
        <dbReference type="ARBA" id="ARBA00006671"/>
    </source>
</evidence>
<dbReference type="Pfam" id="PF00419">
    <property type="entry name" value="Fimbrial"/>
    <property type="match status" value="1"/>
</dbReference>
<dbReference type="PANTHER" id="PTHR33420">
    <property type="entry name" value="FIMBRIAL SUBUNIT ELFA-RELATED"/>
    <property type="match status" value="1"/>
</dbReference>
<dbReference type="InterPro" id="IPR008966">
    <property type="entry name" value="Adhesion_dom_sf"/>
</dbReference>
<evidence type="ECO:0000256" key="3">
    <source>
        <dbReference type="ARBA" id="ARBA00022729"/>
    </source>
</evidence>
<evidence type="ECO:0000256" key="5">
    <source>
        <dbReference type="SAM" id="SignalP"/>
    </source>
</evidence>
<evidence type="ECO:0000313" key="7">
    <source>
        <dbReference type="EMBL" id="RJT21017.1"/>
    </source>
</evidence>
<sequence length="182" mass="18655">MKMKKLSIAAIVMLGLGVNAAQATDGTINFHGTVTSPGCNVVTGAENLTVNFTAMPVAALSPLASGTTTSELQKPFSIKLENCPTAIQSAVMKLSGLVSGYNNKIFTGPSGTGTAGTVGYVVSEAATPSTYLVSNTSTVYGKPLTAGNNSLDYLVGMSRTTGNKPVTTGTMNAVINYELSYQ</sequence>
<evidence type="ECO:0000256" key="4">
    <source>
        <dbReference type="ARBA" id="ARBA00023263"/>
    </source>
</evidence>
<dbReference type="InterPro" id="IPR000259">
    <property type="entry name" value="Adhesion_dom_fimbrial"/>
</dbReference>
<keyword evidence="4" id="KW-0281">Fimbrium</keyword>
<feature type="domain" description="Fimbrial-type adhesion" evidence="6">
    <location>
        <begin position="28"/>
        <end position="182"/>
    </location>
</feature>
<dbReference type="InterPro" id="IPR036937">
    <property type="entry name" value="Adhesion_dom_fimbrial_sf"/>
</dbReference>
<proteinExistence type="inferred from homology"/>
<feature type="chain" id="PRO_5017225875" evidence="5">
    <location>
        <begin position="24"/>
        <end position="182"/>
    </location>
</feature>
<reference evidence="7 8" key="1">
    <citation type="submission" date="2018-09" db="EMBL/GenBank/DDBJ databases">
        <title>Draft genome sequence of Buttiauxella izardii CCUG 35510T.</title>
        <authorList>
            <person name="Salva-Serra F."/>
            <person name="Marathe N."/>
            <person name="Moore E."/>
            <person name="Stadler-Svensson L."/>
            <person name="Engstrom-Jakobsson H."/>
        </authorList>
    </citation>
    <scope>NUCLEOTIDE SEQUENCE [LARGE SCALE GENOMIC DNA]</scope>
    <source>
        <strain evidence="7 8">CCUG 35510</strain>
    </source>
</reference>
<dbReference type="OrthoDB" id="6455611at2"/>
<dbReference type="SUPFAM" id="SSF49401">
    <property type="entry name" value="Bacterial adhesins"/>
    <property type="match status" value="1"/>
</dbReference>
<comment type="caution">
    <text evidence="7">The sequence shown here is derived from an EMBL/GenBank/DDBJ whole genome shotgun (WGS) entry which is preliminary data.</text>
</comment>
<feature type="signal peptide" evidence="5">
    <location>
        <begin position="1"/>
        <end position="23"/>
    </location>
</feature>
<dbReference type="AlphaFoldDB" id="A0A3A5K0W3"/>
<comment type="similarity">
    <text evidence="2">Belongs to the fimbrial protein family.</text>
</comment>
<dbReference type="GO" id="GO:0043709">
    <property type="term" value="P:cell adhesion involved in single-species biofilm formation"/>
    <property type="evidence" value="ECO:0007669"/>
    <property type="project" value="TreeGrafter"/>
</dbReference>
<comment type="subcellular location">
    <subcellularLocation>
        <location evidence="1">Fimbrium</location>
    </subcellularLocation>
</comment>
<protein>
    <submittedName>
        <fullName evidence="7">Type 1 fimbrial protein</fullName>
    </submittedName>
</protein>
<dbReference type="RefSeq" id="WP_120065469.1">
    <property type="nucleotide sequence ID" value="NZ_QZWH01000032.1"/>
</dbReference>
<name>A0A3A5K0W3_9ENTR</name>
<dbReference type="PANTHER" id="PTHR33420:SF3">
    <property type="entry name" value="FIMBRIAL SUBUNIT ELFA"/>
    <property type="match status" value="1"/>
</dbReference>
<evidence type="ECO:0000259" key="6">
    <source>
        <dbReference type="Pfam" id="PF00419"/>
    </source>
</evidence>
<dbReference type="EMBL" id="QZWH01000032">
    <property type="protein sequence ID" value="RJT21017.1"/>
    <property type="molecule type" value="Genomic_DNA"/>
</dbReference>
<dbReference type="InterPro" id="IPR050263">
    <property type="entry name" value="Bact_Fimbrial_Adh_Pro"/>
</dbReference>
<evidence type="ECO:0000256" key="1">
    <source>
        <dbReference type="ARBA" id="ARBA00004561"/>
    </source>
</evidence>
<keyword evidence="3 5" id="KW-0732">Signal</keyword>
<dbReference type="Gene3D" id="2.60.40.1090">
    <property type="entry name" value="Fimbrial-type adhesion domain"/>
    <property type="match status" value="1"/>
</dbReference>
<evidence type="ECO:0000313" key="8">
    <source>
        <dbReference type="Proteomes" id="UP000276295"/>
    </source>
</evidence>
<keyword evidence="8" id="KW-1185">Reference proteome</keyword>
<gene>
    <name evidence="7" type="ORF">D6029_14745</name>
</gene>
<accession>A0A3A5K0W3</accession>